<keyword evidence="1" id="KW-0732">Signal</keyword>
<dbReference type="AlphaFoldDB" id="A0A9X9WVM5"/>
<reference evidence="2" key="1">
    <citation type="submission" date="2020-01" db="EMBL/GenBank/DDBJ databases">
        <authorList>
            <person name="Rat A."/>
        </authorList>
    </citation>
    <scope>NUCLEOTIDE SEQUENCE</scope>
    <source>
        <strain evidence="2">LMG 31231</strain>
    </source>
</reference>
<name>A0A9X9WVM5_9PROT</name>
<dbReference type="EMBL" id="JAAEDM010000016">
    <property type="protein sequence ID" value="MBR0671204.1"/>
    <property type="molecule type" value="Genomic_DNA"/>
</dbReference>
<sequence>MFRRKLLTLFAILGAAAVSACAPQTIAVPQPVYVAPPAVACDTRFQVVNNSSMTVMQVFFSHSSINNWGTDQLGQYVLRPGGTWNYRAANAGAYDFRIVWQNGRAAELRRIDICRASRIVVTNSGLYAQ</sequence>
<evidence type="ECO:0000256" key="1">
    <source>
        <dbReference type="SAM" id="SignalP"/>
    </source>
</evidence>
<dbReference type="Proteomes" id="UP001138751">
    <property type="component" value="Unassembled WGS sequence"/>
</dbReference>
<dbReference type="RefSeq" id="WP_211861582.1">
    <property type="nucleotide sequence ID" value="NZ_JAAEDM010000016.1"/>
</dbReference>
<accession>A0A9X9WVM5</accession>
<evidence type="ECO:0000313" key="3">
    <source>
        <dbReference type="Proteomes" id="UP001138751"/>
    </source>
</evidence>
<evidence type="ECO:0000313" key="2">
    <source>
        <dbReference type="EMBL" id="MBR0671204.1"/>
    </source>
</evidence>
<comment type="caution">
    <text evidence="2">The sequence shown here is derived from an EMBL/GenBank/DDBJ whole genome shotgun (WGS) entry which is preliminary data.</text>
</comment>
<gene>
    <name evidence="2" type="ORF">GXW76_08470</name>
</gene>
<reference evidence="2" key="2">
    <citation type="journal article" date="2021" name="Syst. Appl. Microbiol.">
        <title>Roseomonas hellenica sp. nov., isolated from roots of wild-growing Alkanna tinctoria.</title>
        <authorList>
            <person name="Rat A."/>
            <person name="Naranjo H.D."/>
            <person name="Lebbe L."/>
            <person name="Cnockaert M."/>
            <person name="Krigas N."/>
            <person name="Grigoriadou K."/>
            <person name="Maloupa E."/>
            <person name="Willems A."/>
        </authorList>
    </citation>
    <scope>NUCLEOTIDE SEQUENCE</scope>
    <source>
        <strain evidence="2">LMG 31231</strain>
    </source>
</reference>
<organism evidence="2 3">
    <name type="scientific">Neoroseomonas soli</name>
    <dbReference type="NCBI Taxonomy" id="1081025"/>
    <lineage>
        <taxon>Bacteria</taxon>
        <taxon>Pseudomonadati</taxon>
        <taxon>Pseudomonadota</taxon>
        <taxon>Alphaproteobacteria</taxon>
        <taxon>Acetobacterales</taxon>
        <taxon>Acetobacteraceae</taxon>
        <taxon>Neoroseomonas</taxon>
    </lineage>
</organism>
<proteinExistence type="predicted"/>
<feature type="chain" id="PRO_5040878931" evidence="1">
    <location>
        <begin position="21"/>
        <end position="129"/>
    </location>
</feature>
<feature type="signal peptide" evidence="1">
    <location>
        <begin position="1"/>
        <end position="20"/>
    </location>
</feature>
<protein>
    <submittedName>
        <fullName evidence="2">Uncharacterized protein</fullName>
    </submittedName>
</protein>
<keyword evidence="3" id="KW-1185">Reference proteome</keyword>
<dbReference type="PROSITE" id="PS51257">
    <property type="entry name" value="PROKAR_LIPOPROTEIN"/>
    <property type="match status" value="1"/>
</dbReference>